<reference evidence="1" key="1">
    <citation type="submission" date="2017-03" db="EMBL/GenBank/DDBJ databases">
        <title>The mitochondrial genome of the carnivorous plant Utricularia reniformis (Lentibulariaceae): structure, comparative analysis and evolutionary landmarks.</title>
        <authorList>
            <person name="Silva S.R."/>
            <person name="Alvarenga D.O."/>
            <person name="Michael T.P."/>
            <person name="Miranda V.F.O."/>
            <person name="Varani A.M."/>
        </authorList>
    </citation>
    <scope>NUCLEOTIDE SEQUENCE</scope>
</reference>
<dbReference type="AlphaFoldDB" id="A0A1Y0B430"/>
<keyword evidence="1" id="KW-0496">Mitochondrion</keyword>
<organism evidence="1">
    <name type="scientific">Utricularia reniformis</name>
    <dbReference type="NCBI Taxonomy" id="192314"/>
    <lineage>
        <taxon>Eukaryota</taxon>
        <taxon>Viridiplantae</taxon>
        <taxon>Streptophyta</taxon>
        <taxon>Embryophyta</taxon>
        <taxon>Tracheophyta</taxon>
        <taxon>Spermatophyta</taxon>
        <taxon>Magnoliopsida</taxon>
        <taxon>eudicotyledons</taxon>
        <taxon>Gunneridae</taxon>
        <taxon>Pentapetalae</taxon>
        <taxon>asterids</taxon>
        <taxon>lamiids</taxon>
        <taxon>Lamiales</taxon>
        <taxon>Lentibulariaceae</taxon>
        <taxon>Utricularia</taxon>
    </lineage>
</organism>
<sequence>MKKASGSSRYSAVMMMSTPGSETAFISSILDSTLKLSLRLPAFPTVEEEFRIESL</sequence>
<geneLocation type="mitochondrion" evidence="1"/>
<protein>
    <submittedName>
        <fullName evidence="1">Uncharacterized protein</fullName>
    </submittedName>
</protein>
<evidence type="ECO:0000313" key="1">
    <source>
        <dbReference type="EMBL" id="ART32137.1"/>
    </source>
</evidence>
<proteinExistence type="predicted"/>
<accession>A0A1Y0B430</accession>
<dbReference type="EMBL" id="KY774314">
    <property type="protein sequence ID" value="ART32137.1"/>
    <property type="molecule type" value="Genomic_DNA"/>
</dbReference>
<gene>
    <name evidence="1" type="ORF">AEK19_MT1974</name>
</gene>
<name>A0A1Y0B430_9LAMI</name>